<dbReference type="SUPFAM" id="SSF53335">
    <property type="entry name" value="S-adenosyl-L-methionine-dependent methyltransferases"/>
    <property type="match status" value="1"/>
</dbReference>
<dbReference type="AlphaFoldDB" id="A0A0D2KTT5"/>
<keyword evidence="2" id="KW-1185">Reference proteome</keyword>
<dbReference type="PANTHER" id="PTHR14614">
    <property type="entry name" value="HEPATOCELLULAR CARCINOMA-ASSOCIATED ANTIGEN"/>
    <property type="match status" value="1"/>
</dbReference>
<dbReference type="Proteomes" id="UP000054270">
    <property type="component" value="Unassembled WGS sequence"/>
</dbReference>
<dbReference type="Gene3D" id="3.40.50.150">
    <property type="entry name" value="Vaccinia Virus protein VP39"/>
    <property type="match status" value="1"/>
</dbReference>
<dbReference type="GO" id="GO:0008757">
    <property type="term" value="F:S-adenosylmethionine-dependent methyltransferase activity"/>
    <property type="evidence" value="ECO:0007669"/>
    <property type="project" value="UniProtKB-ARBA"/>
</dbReference>
<sequence length="391" mass="42409">MFFYISFLRPPPVQAGPYGTVSITPQISNDLRTDTLDTPQDLYYAWALHAPLPRNTKAPLVTKAVKFTTLRPASAYKALDIPVPNGVREGQYWRLVLTGAPPGNDTGTAAAIALGARDVGRTPFAVMSMPIAFIGRGSKGAAKQEMIERTFLVPCRPDGDDQGTKALAALSFRESTAFDLDKKIWDSGIGLSAWLVHLFENPGVPGGNLERERLRDALFAEAPRTILDLGAGIGMAAIALSVMRSRPVSSEEEKDRVLATDVESAVPLLERNIAASSGYYQSATPEALVLDWDDEEFPDAIKNLDGFDAILMADVAYNVSSFPSLTRTLNKLARLGSKSPAILLGYKERDPSERTFWGMMAALGFKFDKIGERAGAGGEPVEIWLGRVCEV</sequence>
<protein>
    <submittedName>
        <fullName evidence="1">Uncharacterized protein</fullName>
    </submittedName>
</protein>
<dbReference type="InterPro" id="IPR019410">
    <property type="entry name" value="Methyltransf_16"/>
</dbReference>
<dbReference type="EMBL" id="KN817594">
    <property type="protein sequence ID" value="KJA18037.1"/>
    <property type="molecule type" value="Genomic_DNA"/>
</dbReference>
<evidence type="ECO:0000313" key="1">
    <source>
        <dbReference type="EMBL" id="KJA18037.1"/>
    </source>
</evidence>
<dbReference type="OMA" id="MFYYISF"/>
<name>A0A0D2KTT5_HYPSF</name>
<organism evidence="1 2">
    <name type="scientific">Hypholoma sublateritium (strain FD-334 SS-4)</name>
    <dbReference type="NCBI Taxonomy" id="945553"/>
    <lineage>
        <taxon>Eukaryota</taxon>
        <taxon>Fungi</taxon>
        <taxon>Dikarya</taxon>
        <taxon>Basidiomycota</taxon>
        <taxon>Agaricomycotina</taxon>
        <taxon>Agaricomycetes</taxon>
        <taxon>Agaricomycetidae</taxon>
        <taxon>Agaricales</taxon>
        <taxon>Agaricineae</taxon>
        <taxon>Strophariaceae</taxon>
        <taxon>Hypholoma</taxon>
    </lineage>
</organism>
<dbReference type="OrthoDB" id="413520at2759"/>
<reference evidence="2" key="1">
    <citation type="submission" date="2014-04" db="EMBL/GenBank/DDBJ databases">
        <title>Evolutionary Origins and Diversification of the Mycorrhizal Mutualists.</title>
        <authorList>
            <consortium name="DOE Joint Genome Institute"/>
            <consortium name="Mycorrhizal Genomics Consortium"/>
            <person name="Kohler A."/>
            <person name="Kuo A."/>
            <person name="Nagy L.G."/>
            <person name="Floudas D."/>
            <person name="Copeland A."/>
            <person name="Barry K.W."/>
            <person name="Cichocki N."/>
            <person name="Veneault-Fourrey C."/>
            <person name="LaButti K."/>
            <person name="Lindquist E.A."/>
            <person name="Lipzen A."/>
            <person name="Lundell T."/>
            <person name="Morin E."/>
            <person name="Murat C."/>
            <person name="Riley R."/>
            <person name="Ohm R."/>
            <person name="Sun H."/>
            <person name="Tunlid A."/>
            <person name="Henrissat B."/>
            <person name="Grigoriev I.V."/>
            <person name="Hibbett D.S."/>
            <person name="Martin F."/>
        </authorList>
    </citation>
    <scope>NUCLEOTIDE SEQUENCE [LARGE SCALE GENOMIC DNA]</scope>
    <source>
        <strain evidence="2">FD-334 SS-4</strain>
    </source>
</reference>
<accession>A0A0D2KTT5</accession>
<dbReference type="InterPro" id="IPR029063">
    <property type="entry name" value="SAM-dependent_MTases_sf"/>
</dbReference>
<dbReference type="STRING" id="945553.A0A0D2KTT5"/>
<evidence type="ECO:0000313" key="2">
    <source>
        <dbReference type="Proteomes" id="UP000054270"/>
    </source>
</evidence>
<proteinExistence type="predicted"/>
<dbReference type="GO" id="GO:0005737">
    <property type="term" value="C:cytoplasm"/>
    <property type="evidence" value="ECO:0007669"/>
    <property type="project" value="TreeGrafter"/>
</dbReference>
<gene>
    <name evidence="1" type="ORF">HYPSUDRAFT_191386</name>
</gene>
<dbReference type="Pfam" id="PF10294">
    <property type="entry name" value="Methyltransf_16"/>
    <property type="match status" value="1"/>
</dbReference>
<dbReference type="PANTHER" id="PTHR14614:SF162">
    <property type="entry name" value="EXPRESSED PROTEIN"/>
    <property type="match status" value="1"/>
</dbReference>
<dbReference type="GO" id="GO:0005634">
    <property type="term" value="C:nucleus"/>
    <property type="evidence" value="ECO:0007669"/>
    <property type="project" value="TreeGrafter"/>
</dbReference>